<dbReference type="GO" id="GO:0009307">
    <property type="term" value="P:DNA restriction-modification system"/>
    <property type="evidence" value="ECO:0007669"/>
    <property type="project" value="UniProtKB-KW"/>
</dbReference>
<comment type="similarity">
    <text evidence="1">Belongs to the type-I restriction system S methylase family.</text>
</comment>
<evidence type="ECO:0000256" key="1">
    <source>
        <dbReference type="ARBA" id="ARBA00010923"/>
    </source>
</evidence>
<dbReference type="RefSeq" id="WP_015923735.1">
    <property type="nucleotide sequence ID" value="NC_011899.1"/>
</dbReference>
<proteinExistence type="inferred from homology"/>
<dbReference type="InterPro" id="IPR051212">
    <property type="entry name" value="Type-I_RE_S_subunit"/>
</dbReference>
<dbReference type="CDD" id="cd17273">
    <property type="entry name" value="RMtype1_S_EcoJA69PI-TRD1-CR1_like"/>
    <property type="match status" value="1"/>
</dbReference>
<evidence type="ECO:0000256" key="3">
    <source>
        <dbReference type="ARBA" id="ARBA00023125"/>
    </source>
</evidence>
<dbReference type="Pfam" id="PF01420">
    <property type="entry name" value="Methylase_S"/>
    <property type="match status" value="2"/>
</dbReference>
<keyword evidence="3" id="KW-0238">DNA-binding</keyword>
<keyword evidence="7" id="KW-1185">Reference proteome</keyword>
<dbReference type="KEGG" id="hor:Hore_20210"/>
<accession>B8CZR4</accession>
<dbReference type="OrthoDB" id="9795776at2"/>
<evidence type="ECO:0000256" key="2">
    <source>
        <dbReference type="ARBA" id="ARBA00022747"/>
    </source>
</evidence>
<evidence type="ECO:0000259" key="5">
    <source>
        <dbReference type="Pfam" id="PF01420"/>
    </source>
</evidence>
<evidence type="ECO:0000313" key="6">
    <source>
        <dbReference type="EMBL" id="ACL70766.1"/>
    </source>
</evidence>
<dbReference type="Gene3D" id="3.90.220.20">
    <property type="entry name" value="DNA methylase specificity domains"/>
    <property type="match status" value="2"/>
</dbReference>
<dbReference type="CDD" id="cd17260">
    <property type="entry name" value="RMtype1_S_EcoEI-TRD1-CR1_like"/>
    <property type="match status" value="1"/>
</dbReference>
<comment type="subunit">
    <text evidence="4">The methyltransferase is composed of M and S polypeptides.</text>
</comment>
<organism evidence="6 7">
    <name type="scientific">Halothermothrix orenii (strain H 168 / OCM 544 / DSM 9562)</name>
    <dbReference type="NCBI Taxonomy" id="373903"/>
    <lineage>
        <taxon>Bacteria</taxon>
        <taxon>Bacillati</taxon>
        <taxon>Bacillota</taxon>
        <taxon>Clostridia</taxon>
        <taxon>Halanaerobiales</taxon>
        <taxon>Halothermotrichaceae</taxon>
        <taxon>Halothermothrix</taxon>
    </lineage>
</organism>
<dbReference type="STRING" id="373903.Hore_20210"/>
<dbReference type="Proteomes" id="UP000000719">
    <property type="component" value="Chromosome"/>
</dbReference>
<dbReference type="PANTHER" id="PTHR43140:SF1">
    <property type="entry name" value="TYPE I RESTRICTION ENZYME ECOKI SPECIFICITY SUBUNIT"/>
    <property type="match status" value="1"/>
</dbReference>
<dbReference type="eggNOG" id="COG0732">
    <property type="taxonomic scope" value="Bacteria"/>
</dbReference>
<evidence type="ECO:0000313" key="7">
    <source>
        <dbReference type="Proteomes" id="UP000000719"/>
    </source>
</evidence>
<gene>
    <name evidence="6" type="ordered locus">Hore_20210</name>
</gene>
<dbReference type="InterPro" id="IPR044946">
    <property type="entry name" value="Restrct_endonuc_typeI_TRD_sf"/>
</dbReference>
<keyword evidence="2" id="KW-0680">Restriction system</keyword>
<dbReference type="PANTHER" id="PTHR43140">
    <property type="entry name" value="TYPE-1 RESTRICTION ENZYME ECOKI SPECIFICITY PROTEIN"/>
    <property type="match status" value="1"/>
</dbReference>
<dbReference type="GO" id="GO:0003677">
    <property type="term" value="F:DNA binding"/>
    <property type="evidence" value="ECO:0007669"/>
    <property type="project" value="UniProtKB-KW"/>
</dbReference>
<dbReference type="EMBL" id="CP001098">
    <property type="protein sequence ID" value="ACL70766.1"/>
    <property type="molecule type" value="Genomic_DNA"/>
</dbReference>
<reference evidence="6 7" key="1">
    <citation type="journal article" date="2009" name="PLoS ONE">
        <title>Genome analysis of the anaerobic thermohalophilic bacterium Halothermothrix orenii.</title>
        <authorList>
            <person name="Mavromatis K."/>
            <person name="Ivanova N."/>
            <person name="Anderson I."/>
            <person name="Lykidis A."/>
            <person name="Hooper S.D."/>
            <person name="Sun H."/>
            <person name="Kunin V."/>
            <person name="Lapidus A."/>
            <person name="Hugenholtz P."/>
            <person name="Patel B."/>
            <person name="Kyrpides N.C."/>
        </authorList>
    </citation>
    <scope>NUCLEOTIDE SEQUENCE [LARGE SCALE GENOMIC DNA]</scope>
    <source>
        <strain evidence="7">H 168 / OCM 544 / DSM 9562</strain>
    </source>
</reference>
<dbReference type="SUPFAM" id="SSF116734">
    <property type="entry name" value="DNA methylase specificity domain"/>
    <property type="match status" value="2"/>
</dbReference>
<dbReference type="InterPro" id="IPR000055">
    <property type="entry name" value="Restrct_endonuc_typeI_TRD"/>
</dbReference>
<name>B8CZR4_HALOH</name>
<feature type="domain" description="Type I restriction modification DNA specificity" evidence="5">
    <location>
        <begin position="370"/>
        <end position="547"/>
    </location>
</feature>
<evidence type="ECO:0000256" key="4">
    <source>
        <dbReference type="ARBA" id="ARBA00038652"/>
    </source>
</evidence>
<feature type="domain" description="Type I restriction modification DNA specificity" evidence="5">
    <location>
        <begin position="83"/>
        <end position="255"/>
    </location>
</feature>
<protein>
    <submittedName>
        <fullName evidence="6">Restriction modification system DNA specificity domain protein</fullName>
    </submittedName>
</protein>
<dbReference type="HOGENOM" id="CLU_021095_10_4_9"/>
<sequence>MKKIIDNFQLIFDSREKIQELRNLILNLAVRGKLVPQNSDDEPSSVLIEKIKKEKERLIKEKKIRKKKPLPPIKEEEIPFELPESWEWVRLGNIGRIVGGGTPKTKVHAYWENGNIAWLTPADLNGLKSKYISRGRRNITKLGLQNSSAKLLPKGSVLFSSRAPIGYVAIAQNDLATNQGFKSCVPYIMDMNQYIYYFLMYDAKRINDNASGTTFKEVSGKEVANFIFPLPPLNEQKRIVNKLDELMTFCDQLEVSLEKKANAKQLVSKSISNRIQKSKSKEELDKNITFIIRNLKEVYTTPENLNDLKDIILQLAIQGKLVPQDPDDEPASVLIEKINKEKERLIKEKKIRKTKPLPPIKEAEIPFELPKGWEWVRLGEIMIINQRNKLNDNLEVSFVPMKLIEDGYLSKHSHKKKLWKEVKKGYTHFKENDLVVAKITPCFENRKSAIMKNLYSGYGAGTTELHVLTSYLKEIDMKFFLYIVKAKNFINQGVSTFTGTAGQQRIRKDFIENFVIGLPPLNEQKQIVKKIDKLMALCNLLENQINKNRNNSELLMKSLQRKLFE</sequence>
<dbReference type="REBASE" id="19955">
    <property type="entry name" value="S.HorHORF20220P"/>
</dbReference>
<dbReference type="AlphaFoldDB" id="B8CZR4"/>